<accession>A0A927AZW9</accession>
<dbReference type="Proteomes" id="UP000653797">
    <property type="component" value="Unassembled WGS sequence"/>
</dbReference>
<proteinExistence type="predicted"/>
<evidence type="ECO:0000313" key="1">
    <source>
        <dbReference type="EMBL" id="MBD2752961.1"/>
    </source>
</evidence>
<comment type="caution">
    <text evidence="1">The sequence shown here is derived from an EMBL/GenBank/DDBJ whole genome shotgun (WGS) entry which is preliminary data.</text>
</comment>
<organism evidence="1 2">
    <name type="scientific">Spirosoma validum</name>
    <dbReference type="NCBI Taxonomy" id="2771355"/>
    <lineage>
        <taxon>Bacteria</taxon>
        <taxon>Pseudomonadati</taxon>
        <taxon>Bacteroidota</taxon>
        <taxon>Cytophagia</taxon>
        <taxon>Cytophagales</taxon>
        <taxon>Cytophagaceae</taxon>
        <taxon>Spirosoma</taxon>
    </lineage>
</organism>
<keyword evidence="2" id="KW-1185">Reference proteome</keyword>
<name>A0A927AZW9_9BACT</name>
<dbReference type="AlphaFoldDB" id="A0A927AZW9"/>
<reference evidence="1" key="1">
    <citation type="submission" date="2020-09" db="EMBL/GenBank/DDBJ databases">
        <authorList>
            <person name="Kim M.K."/>
        </authorList>
    </citation>
    <scope>NUCLEOTIDE SEQUENCE</scope>
    <source>
        <strain evidence="1">BT704</strain>
    </source>
</reference>
<gene>
    <name evidence="1" type="ORF">IC230_08680</name>
</gene>
<evidence type="ECO:0000313" key="2">
    <source>
        <dbReference type="Proteomes" id="UP000653797"/>
    </source>
</evidence>
<dbReference type="RefSeq" id="WP_191038571.1">
    <property type="nucleotide sequence ID" value="NZ_JACXAA010000002.1"/>
</dbReference>
<protein>
    <submittedName>
        <fullName evidence="1">Uncharacterized protein</fullName>
    </submittedName>
</protein>
<dbReference type="EMBL" id="JACXAA010000002">
    <property type="protein sequence ID" value="MBD2752961.1"/>
    <property type="molecule type" value="Genomic_DNA"/>
</dbReference>
<sequence>MNMVDNANSLQRQLTRVHVLLDSPVFNRDSAEDGPWKETFIELITLVHAILLQAQQADKRVEFLKDVGVNGKIQDITSLVEWMYNRLPGLTADNIGQQTDNRLNRYFDQGTGYFANGSFFTGDFDNELAFFIDDQRVYLNRHLRRAIDEVEQSLNDVSRSTL</sequence>